<evidence type="ECO:0000256" key="6">
    <source>
        <dbReference type="ARBA" id="ARBA00023242"/>
    </source>
</evidence>
<dbReference type="PANTHER" id="PTHR12311">
    <property type="entry name" value="ACTIVATOR OF BASAL TRANSCRIPTION 1"/>
    <property type="match status" value="1"/>
</dbReference>
<protein>
    <recommendedName>
        <fullName evidence="3">Pre-rRNA-processing protein ESF2</fullName>
    </recommendedName>
    <alternativeName>
        <fullName evidence="8">18S rRNA factor 2</fullName>
    </alternativeName>
    <alternativeName>
        <fullName evidence="4">Pre-rRNA-processing protein esf2</fullName>
    </alternativeName>
</protein>
<gene>
    <name evidence="10" type="ORF">CPC735_018210</name>
</gene>
<dbReference type="GO" id="GO:0000447">
    <property type="term" value="P:endonucleolytic cleavage in ITS1 to separate SSU-rRNA from 5.8S rRNA and LSU-rRNA from tricistronic rRNA transcript (SSU-rRNA, 5.8S rRNA, LSU-rRNA)"/>
    <property type="evidence" value="ECO:0007669"/>
    <property type="project" value="TreeGrafter"/>
</dbReference>
<evidence type="ECO:0000256" key="1">
    <source>
        <dbReference type="ARBA" id="ARBA00004604"/>
    </source>
</evidence>
<comment type="subcellular location">
    <subcellularLocation>
        <location evidence="1">Nucleus</location>
        <location evidence="1">Nucleolus</location>
    </subcellularLocation>
</comment>
<dbReference type="GO" id="GO:0000480">
    <property type="term" value="P:endonucleolytic cleavage in 5'-ETS of tricistronic rRNA transcript (SSU-rRNA, 5.8S rRNA, LSU-rRNA)"/>
    <property type="evidence" value="ECO:0007669"/>
    <property type="project" value="TreeGrafter"/>
</dbReference>
<dbReference type="EMBL" id="ACFW01000043">
    <property type="protein sequence ID" value="EER25217.1"/>
    <property type="molecule type" value="Genomic_DNA"/>
</dbReference>
<dbReference type="InterPro" id="IPR034353">
    <property type="entry name" value="ABT1/ESF2_RRM"/>
</dbReference>
<comment type="similarity">
    <text evidence="2">Belongs to the ESF2/ABP1 family.</text>
</comment>
<evidence type="ECO:0000256" key="4">
    <source>
        <dbReference type="ARBA" id="ARBA00021800"/>
    </source>
</evidence>
<evidence type="ECO:0000256" key="9">
    <source>
        <dbReference type="SAM" id="MobiDB-lite"/>
    </source>
</evidence>
<name>C5PDQ6_COCP7</name>
<feature type="compositionally biased region" description="Acidic residues" evidence="9">
    <location>
        <begin position="13"/>
        <end position="23"/>
    </location>
</feature>
<evidence type="ECO:0000256" key="3">
    <source>
        <dbReference type="ARBA" id="ARBA00013906"/>
    </source>
</evidence>
<reference evidence="10 11" key="1">
    <citation type="journal article" date="2009" name="Genome Res.">
        <title>Comparative genomic analyses of the human fungal pathogens Coccidioides and their relatives.</title>
        <authorList>
            <person name="Sharpton T.J."/>
            <person name="Stajich J.E."/>
            <person name="Rounsley S.D."/>
            <person name="Gardner M.J."/>
            <person name="Wortman J.R."/>
            <person name="Jordar V.S."/>
            <person name="Maiti R."/>
            <person name="Kodira C.D."/>
            <person name="Neafsey D.E."/>
            <person name="Zeng Q."/>
            <person name="Hung C.-Y."/>
            <person name="McMahan C."/>
            <person name="Muszewska A."/>
            <person name="Grynberg M."/>
            <person name="Mandel M.A."/>
            <person name="Kellner E.M."/>
            <person name="Barker B.M."/>
            <person name="Galgiani J.N."/>
            <person name="Orbach M.J."/>
            <person name="Kirkland T.N."/>
            <person name="Cole G.T."/>
            <person name="Henn M.R."/>
            <person name="Birren B.W."/>
            <person name="Taylor J.W."/>
        </authorList>
    </citation>
    <scope>NUCLEOTIDE SEQUENCE [LARGE SCALE GENOMIC DNA]</scope>
    <source>
        <strain evidence="11">C735</strain>
    </source>
</reference>
<feature type="compositionally biased region" description="Polar residues" evidence="9">
    <location>
        <begin position="34"/>
        <end position="43"/>
    </location>
</feature>
<feature type="region of interest" description="Disordered" evidence="9">
    <location>
        <begin position="298"/>
        <end position="318"/>
    </location>
</feature>
<evidence type="ECO:0000256" key="7">
    <source>
        <dbReference type="ARBA" id="ARBA00025024"/>
    </source>
</evidence>
<dbReference type="InterPro" id="IPR035979">
    <property type="entry name" value="RBD_domain_sf"/>
</dbReference>
<proteinExistence type="inferred from homology"/>
<dbReference type="GO" id="GO:0000472">
    <property type="term" value="P:endonucleolytic cleavage to generate mature 5'-end of SSU-rRNA from (SSU-rRNA, 5.8S rRNA, LSU-rRNA)"/>
    <property type="evidence" value="ECO:0007669"/>
    <property type="project" value="TreeGrafter"/>
</dbReference>
<sequence length="356" mass="39936">MTTRKRTDFWDIPSDEEDNDAGYDSEAAQESKGRSSVSKSTTAPSRLRRPSKRRKLSITEHGGGSDNGSGSESEDEGIDTESDEPEQEEQIEEGEQEDEEAESPIEPTSKSTPAATATTTTSSTDIDTTPSTASNPKLKPKKNKTGVIYFSSLPPYLKPFALKSLLIARGFGPITKIFLTPSVQSSSAGKRSNKRRMYSDGWVEFASKRTAKICAETLNATIVGGKKGGWYHDDVWNMKYLRGFKWADLMEQVQRERKEAEARRRVEDAKARKEEKVFLAGVEKGKVFEGIRKKREEKEKKLRAGGEGDMGDGGKVSLDKPRRVFRQNEVRDREKDGVRKERKVDEDIQRVLAKIF</sequence>
<dbReference type="OrthoDB" id="287393at2759"/>
<dbReference type="GO" id="GO:0034462">
    <property type="term" value="P:small-subunit processome assembly"/>
    <property type="evidence" value="ECO:0007669"/>
    <property type="project" value="TreeGrafter"/>
</dbReference>
<comment type="function">
    <text evidence="7">Involved in the small subunit (SSU) processome assembly and function, and in the 18S rRNA synthesis. Required for the early cleavages at sites A0, A1 and A2.</text>
</comment>
<dbReference type="GO" id="GO:0005730">
    <property type="term" value="C:nucleolus"/>
    <property type="evidence" value="ECO:0007669"/>
    <property type="project" value="UniProtKB-SubCell"/>
</dbReference>
<feature type="compositionally biased region" description="Low complexity" evidence="9">
    <location>
        <begin position="107"/>
        <end position="134"/>
    </location>
</feature>
<evidence type="ECO:0000313" key="11">
    <source>
        <dbReference type="Proteomes" id="UP000009084"/>
    </source>
</evidence>
<dbReference type="PANTHER" id="PTHR12311:SF7">
    <property type="entry name" value="ACTIVATOR OF BASAL TRANSCRIPTION 1"/>
    <property type="match status" value="1"/>
</dbReference>
<organism evidence="10 11">
    <name type="scientific">Coccidioides posadasii (strain C735)</name>
    <name type="common">Valley fever fungus</name>
    <dbReference type="NCBI Taxonomy" id="222929"/>
    <lineage>
        <taxon>Eukaryota</taxon>
        <taxon>Fungi</taxon>
        <taxon>Dikarya</taxon>
        <taxon>Ascomycota</taxon>
        <taxon>Pezizomycotina</taxon>
        <taxon>Eurotiomycetes</taxon>
        <taxon>Eurotiomycetidae</taxon>
        <taxon>Onygenales</taxon>
        <taxon>Onygenaceae</taxon>
        <taxon>Coccidioides</taxon>
    </lineage>
</organism>
<evidence type="ECO:0000313" key="10">
    <source>
        <dbReference type="EMBL" id="EER25217.1"/>
    </source>
</evidence>
<accession>C5PDQ6</accession>
<dbReference type="Gene3D" id="3.30.70.330">
    <property type="match status" value="1"/>
</dbReference>
<comment type="caution">
    <text evidence="10">The sequence shown here is derived from an EMBL/GenBank/DDBJ whole genome shotgun (WGS) entry which is preliminary data.</text>
</comment>
<dbReference type="AlphaFoldDB" id="C5PDQ6"/>
<keyword evidence="6" id="KW-0539">Nucleus</keyword>
<dbReference type="InterPro" id="IPR012677">
    <property type="entry name" value="Nucleotide-bd_a/b_plait_sf"/>
</dbReference>
<dbReference type="SUPFAM" id="SSF54928">
    <property type="entry name" value="RNA-binding domain, RBD"/>
    <property type="match status" value="1"/>
</dbReference>
<feature type="compositionally biased region" description="Basic residues" evidence="9">
    <location>
        <begin position="46"/>
        <end position="56"/>
    </location>
</feature>
<feature type="compositionally biased region" description="Acidic residues" evidence="9">
    <location>
        <begin position="72"/>
        <end position="103"/>
    </location>
</feature>
<dbReference type="CDD" id="cd12263">
    <property type="entry name" value="RRM_ABT1_like"/>
    <property type="match status" value="1"/>
</dbReference>
<dbReference type="GO" id="GO:0003723">
    <property type="term" value="F:RNA binding"/>
    <property type="evidence" value="ECO:0007669"/>
    <property type="project" value="UniProtKB-KW"/>
</dbReference>
<evidence type="ECO:0000256" key="8">
    <source>
        <dbReference type="ARBA" id="ARBA00032634"/>
    </source>
</evidence>
<evidence type="ECO:0000256" key="5">
    <source>
        <dbReference type="ARBA" id="ARBA00022884"/>
    </source>
</evidence>
<evidence type="ECO:0000256" key="2">
    <source>
        <dbReference type="ARBA" id="ARBA00005819"/>
    </source>
</evidence>
<dbReference type="InterPro" id="IPR039119">
    <property type="entry name" value="ABT1/Esf2"/>
</dbReference>
<feature type="region of interest" description="Disordered" evidence="9">
    <location>
        <begin position="1"/>
        <end position="141"/>
    </location>
</feature>
<dbReference type="VEuPathDB" id="FungiDB:CPC735_018210"/>
<dbReference type="Proteomes" id="UP000009084">
    <property type="component" value="Unassembled WGS sequence"/>
</dbReference>
<dbReference type="KEGG" id="cpw:9692833"/>
<dbReference type="HOGENOM" id="CLU_054086_0_1_1"/>
<keyword evidence="5" id="KW-0694">RNA-binding</keyword>